<name>A0A1H3H940_9BACI</name>
<comment type="caution">
    <text evidence="1">The sequence shown here is derived from an EMBL/GenBank/DDBJ whole genome shotgun (WGS) entry which is preliminary data.</text>
</comment>
<keyword evidence="2" id="KW-1185">Reference proteome</keyword>
<proteinExistence type="predicted"/>
<reference evidence="1 2" key="1">
    <citation type="submission" date="2016-10" db="EMBL/GenBank/DDBJ databases">
        <authorList>
            <person name="Varghese N."/>
            <person name="Submissions S."/>
        </authorList>
    </citation>
    <scope>NUCLEOTIDE SEQUENCE [LARGE SCALE GENOMIC DNA]</scope>
    <source>
        <strain evidence="1 2">DSM 20748</strain>
    </source>
</reference>
<dbReference type="EMBL" id="FNOS01000005">
    <property type="protein sequence ID" value="SDY12012.1"/>
    <property type="molecule type" value="Genomic_DNA"/>
</dbReference>
<dbReference type="Proteomes" id="UP000198647">
    <property type="component" value="Unassembled WGS sequence"/>
</dbReference>
<dbReference type="Pfam" id="PF14044">
    <property type="entry name" value="NETI"/>
    <property type="match status" value="1"/>
</dbReference>
<organism evidence="1 2">
    <name type="scientific">Salimicrobium album</name>
    <dbReference type="NCBI Taxonomy" id="50717"/>
    <lineage>
        <taxon>Bacteria</taxon>
        <taxon>Bacillati</taxon>
        <taxon>Bacillota</taxon>
        <taxon>Bacilli</taxon>
        <taxon>Bacillales</taxon>
        <taxon>Bacillaceae</taxon>
        <taxon>Salimicrobium</taxon>
    </lineage>
</organism>
<evidence type="ECO:0000313" key="2">
    <source>
        <dbReference type="Proteomes" id="UP000198647"/>
    </source>
</evidence>
<evidence type="ECO:0000313" key="1">
    <source>
        <dbReference type="EMBL" id="SDY12012.1"/>
    </source>
</evidence>
<dbReference type="RefSeq" id="WP_076571251.1">
    <property type="nucleotide sequence ID" value="NZ_FNOS01000005.1"/>
</dbReference>
<sequence>MAKKKKESNKKRFEVGAGESIEDCLERIRLEGFVPVRRMEEPVFEEKDGEMQVAGREIVFEAKKIT</sequence>
<protein>
    <submittedName>
        <fullName evidence="1">NETI protein</fullName>
    </submittedName>
</protein>
<gene>
    <name evidence="1" type="ORF">SAMN04488081_2116</name>
</gene>
<dbReference type="InterPro" id="IPR025930">
    <property type="entry name" value="NETI"/>
</dbReference>
<accession>A0A1H3H940</accession>